<keyword evidence="1" id="KW-1133">Transmembrane helix</keyword>
<organism evidence="2 3">
    <name type="scientific">Streptomyces yangpuensis</name>
    <dbReference type="NCBI Taxonomy" id="1648182"/>
    <lineage>
        <taxon>Bacteria</taxon>
        <taxon>Bacillati</taxon>
        <taxon>Actinomycetota</taxon>
        <taxon>Actinomycetes</taxon>
        <taxon>Kitasatosporales</taxon>
        <taxon>Streptomycetaceae</taxon>
        <taxon>Streptomyces</taxon>
    </lineage>
</organism>
<gene>
    <name evidence="2" type="ORF">NRK68_01010</name>
</gene>
<dbReference type="Proteomes" id="UP001057738">
    <property type="component" value="Chromosome"/>
</dbReference>
<dbReference type="RefSeq" id="WP_183066145.1">
    <property type="nucleotide sequence ID" value="NZ_CP102514.1"/>
</dbReference>
<keyword evidence="3" id="KW-1185">Reference proteome</keyword>
<protein>
    <recommendedName>
        <fullName evidence="4">DUF3040 domain-containing protein</fullName>
    </recommendedName>
</protein>
<accession>A0ABY5PPT9</accession>
<feature type="transmembrane region" description="Helical" evidence="1">
    <location>
        <begin position="66"/>
        <end position="86"/>
    </location>
</feature>
<keyword evidence="1" id="KW-0812">Transmembrane</keyword>
<dbReference type="EMBL" id="CP102514">
    <property type="protein sequence ID" value="UUY45917.1"/>
    <property type="molecule type" value="Genomic_DNA"/>
</dbReference>
<evidence type="ECO:0008006" key="4">
    <source>
        <dbReference type="Google" id="ProtNLM"/>
    </source>
</evidence>
<feature type="transmembrane region" description="Helical" evidence="1">
    <location>
        <begin position="42"/>
        <end position="60"/>
    </location>
</feature>
<proteinExistence type="predicted"/>
<reference evidence="2" key="1">
    <citation type="submission" date="2022-08" db="EMBL/GenBank/DDBJ databases">
        <authorList>
            <person name="Tian L."/>
        </authorList>
    </citation>
    <scope>NUCLEOTIDE SEQUENCE</scope>
    <source>
        <strain evidence="2">CM253</strain>
    </source>
</reference>
<evidence type="ECO:0000313" key="3">
    <source>
        <dbReference type="Proteomes" id="UP001057738"/>
    </source>
</evidence>
<evidence type="ECO:0000256" key="1">
    <source>
        <dbReference type="SAM" id="Phobius"/>
    </source>
</evidence>
<evidence type="ECO:0000313" key="2">
    <source>
        <dbReference type="EMBL" id="UUY45917.1"/>
    </source>
</evidence>
<dbReference type="GeneID" id="95572017"/>
<sequence length="95" mass="10181">MTGNELTPQETAIWDQLLADLNCDDVPAQTHGARWPAAGRRIGMTLLLLAALIMLLAGSFAGSDFLAWSGVIAWTGAVLIISHHHGHGPRLPMSR</sequence>
<name>A0ABY5PPT9_9ACTN</name>
<keyword evidence="1" id="KW-0472">Membrane</keyword>